<comment type="caution">
    <text evidence="1">The sequence shown here is derived from an EMBL/GenBank/DDBJ whole genome shotgun (WGS) entry which is preliminary data.</text>
</comment>
<evidence type="ECO:0000313" key="2">
    <source>
        <dbReference type="Proteomes" id="UP001286313"/>
    </source>
</evidence>
<dbReference type="AlphaFoldDB" id="A0AAE1FL67"/>
<name>A0AAE1FL67_PETCI</name>
<protein>
    <submittedName>
        <fullName evidence="1">Uncharacterized protein</fullName>
    </submittedName>
</protein>
<proteinExistence type="predicted"/>
<reference evidence="1" key="1">
    <citation type="submission" date="2023-10" db="EMBL/GenBank/DDBJ databases">
        <title>Genome assemblies of two species of porcelain crab, Petrolisthes cinctipes and Petrolisthes manimaculis (Anomura: Porcellanidae).</title>
        <authorList>
            <person name="Angst P."/>
        </authorList>
    </citation>
    <scope>NUCLEOTIDE SEQUENCE</scope>
    <source>
        <strain evidence="1">PB745_01</strain>
        <tissue evidence="1">Gill</tissue>
    </source>
</reference>
<dbReference type="EMBL" id="JAWQEG010001997">
    <property type="protein sequence ID" value="KAK3875192.1"/>
    <property type="molecule type" value="Genomic_DNA"/>
</dbReference>
<organism evidence="1 2">
    <name type="scientific">Petrolisthes cinctipes</name>
    <name type="common">Flat porcelain crab</name>
    <dbReference type="NCBI Taxonomy" id="88211"/>
    <lineage>
        <taxon>Eukaryota</taxon>
        <taxon>Metazoa</taxon>
        <taxon>Ecdysozoa</taxon>
        <taxon>Arthropoda</taxon>
        <taxon>Crustacea</taxon>
        <taxon>Multicrustacea</taxon>
        <taxon>Malacostraca</taxon>
        <taxon>Eumalacostraca</taxon>
        <taxon>Eucarida</taxon>
        <taxon>Decapoda</taxon>
        <taxon>Pleocyemata</taxon>
        <taxon>Anomura</taxon>
        <taxon>Galatheoidea</taxon>
        <taxon>Porcellanidae</taxon>
        <taxon>Petrolisthes</taxon>
    </lineage>
</organism>
<gene>
    <name evidence="1" type="ORF">Pcinc_019919</name>
</gene>
<dbReference type="Proteomes" id="UP001286313">
    <property type="component" value="Unassembled WGS sequence"/>
</dbReference>
<evidence type="ECO:0000313" key="1">
    <source>
        <dbReference type="EMBL" id="KAK3875192.1"/>
    </source>
</evidence>
<keyword evidence="2" id="KW-1185">Reference proteome</keyword>
<accession>A0AAE1FL67</accession>
<sequence>MRVSERDLCSLLSKNMICTVVGAASASPHHRRAVRDRYWLVLEVILAQCVVDTDWDINPLLYHQEYVIMWRVLVVAVWVSAVLSQRELMTLNNEMISEMDDEWVELEVAEDGSLPNAEKYMKNDLLE</sequence>